<organism evidence="2 3">
    <name type="scientific">Hyaloscypha hepaticicola</name>
    <dbReference type="NCBI Taxonomy" id="2082293"/>
    <lineage>
        <taxon>Eukaryota</taxon>
        <taxon>Fungi</taxon>
        <taxon>Dikarya</taxon>
        <taxon>Ascomycota</taxon>
        <taxon>Pezizomycotina</taxon>
        <taxon>Leotiomycetes</taxon>
        <taxon>Helotiales</taxon>
        <taxon>Hyaloscyphaceae</taxon>
        <taxon>Hyaloscypha</taxon>
    </lineage>
</organism>
<keyword evidence="3" id="KW-1185">Reference proteome</keyword>
<accession>A0A2J6Q494</accession>
<reference evidence="2 3" key="1">
    <citation type="submission" date="2016-05" db="EMBL/GenBank/DDBJ databases">
        <title>A degradative enzymes factory behind the ericoid mycorrhizal symbiosis.</title>
        <authorList>
            <consortium name="DOE Joint Genome Institute"/>
            <person name="Martino E."/>
            <person name="Morin E."/>
            <person name="Grelet G."/>
            <person name="Kuo A."/>
            <person name="Kohler A."/>
            <person name="Daghino S."/>
            <person name="Barry K."/>
            <person name="Choi C."/>
            <person name="Cichocki N."/>
            <person name="Clum A."/>
            <person name="Copeland A."/>
            <person name="Hainaut M."/>
            <person name="Haridas S."/>
            <person name="Labutti K."/>
            <person name="Lindquist E."/>
            <person name="Lipzen A."/>
            <person name="Khouja H.-R."/>
            <person name="Murat C."/>
            <person name="Ohm R."/>
            <person name="Olson A."/>
            <person name="Spatafora J."/>
            <person name="Veneault-Fourrey C."/>
            <person name="Henrissat B."/>
            <person name="Grigoriev I."/>
            <person name="Martin F."/>
            <person name="Perotto S."/>
        </authorList>
    </citation>
    <scope>NUCLEOTIDE SEQUENCE [LARGE SCALE GENOMIC DNA]</scope>
    <source>
        <strain evidence="2 3">UAMH 7357</strain>
    </source>
</reference>
<evidence type="ECO:0000256" key="1">
    <source>
        <dbReference type="SAM" id="MobiDB-lite"/>
    </source>
</evidence>
<feature type="region of interest" description="Disordered" evidence="1">
    <location>
        <begin position="197"/>
        <end position="217"/>
    </location>
</feature>
<feature type="compositionally biased region" description="Acidic residues" evidence="1">
    <location>
        <begin position="197"/>
        <end position="215"/>
    </location>
</feature>
<evidence type="ECO:0000313" key="3">
    <source>
        <dbReference type="Proteomes" id="UP000235672"/>
    </source>
</evidence>
<dbReference type="AlphaFoldDB" id="A0A2J6Q494"/>
<dbReference type="OrthoDB" id="3564157at2759"/>
<proteinExistence type="predicted"/>
<gene>
    <name evidence="2" type="ORF">NA56DRAFT_645832</name>
</gene>
<sequence length="296" mass="33037">MPPASGMKKAQQSLIKSALSDAFDEGQTFTSCKAVIEYLQETGVSEGLLSAHIEEIFTCFLTLQDERRKGEVLSPPPSEGSPIRSLDESVEGDDCAHGNRIAPPVFHSEETVHISFFRPRLKNLGLAVAKICEGNISYISETVVRINHLDRDKPSIVLKWHYVSVSEDKVSYTRCIVVKPELLPNCNIALGENCGKEDEEELGEEEHDVGDDEDNLNLSDESQLNDMVKYEPFGAMLPQRLSPEEEYRVIRMTTAMNLETALRLTRITSPQPRPLSLTSDRLRVQSRSTTGGRNMS</sequence>
<feature type="region of interest" description="Disordered" evidence="1">
    <location>
        <begin position="70"/>
        <end position="89"/>
    </location>
</feature>
<evidence type="ECO:0000313" key="2">
    <source>
        <dbReference type="EMBL" id="PMD21118.1"/>
    </source>
</evidence>
<dbReference type="Proteomes" id="UP000235672">
    <property type="component" value="Unassembled WGS sequence"/>
</dbReference>
<protein>
    <submittedName>
        <fullName evidence="2">Uncharacterized protein</fullName>
    </submittedName>
</protein>
<name>A0A2J6Q494_9HELO</name>
<dbReference type="EMBL" id="KZ613482">
    <property type="protein sequence ID" value="PMD21118.1"/>
    <property type="molecule type" value="Genomic_DNA"/>
</dbReference>